<evidence type="ECO:0000313" key="3">
    <source>
        <dbReference type="Proteomes" id="UP000306509"/>
    </source>
</evidence>
<dbReference type="EMBL" id="QGQD01000083">
    <property type="protein sequence ID" value="TLC98782.1"/>
    <property type="molecule type" value="Genomic_DNA"/>
</dbReference>
<dbReference type="EC" id="3.1.1.-" evidence="2"/>
<name>A0A4U8Q484_9FIRM</name>
<keyword evidence="3" id="KW-1185">Reference proteome</keyword>
<dbReference type="InterPro" id="IPR050789">
    <property type="entry name" value="Diverse_Enzym_Activities"/>
</dbReference>
<dbReference type="PANTHER" id="PTHR43283:SF3">
    <property type="entry name" value="BETA-LACTAMASE FAMILY PROTEIN (AFU_ORTHOLOGUE AFUA_5G07500)"/>
    <property type="match status" value="1"/>
</dbReference>
<organism evidence="2 3">
    <name type="scientific">Robinsoniella peoriensis</name>
    <dbReference type="NCBI Taxonomy" id="180332"/>
    <lineage>
        <taxon>Bacteria</taxon>
        <taxon>Bacillati</taxon>
        <taxon>Bacillota</taxon>
        <taxon>Clostridia</taxon>
        <taxon>Lachnospirales</taxon>
        <taxon>Lachnospiraceae</taxon>
        <taxon>Robinsoniella</taxon>
    </lineage>
</organism>
<dbReference type="STRING" id="180332.GCA_000797495_02123"/>
<dbReference type="Proteomes" id="UP000306509">
    <property type="component" value="Unassembled WGS sequence"/>
</dbReference>
<protein>
    <submittedName>
        <fullName evidence="2">Esterase EstB</fullName>
        <ecNumber evidence="2">3.1.1.-</ecNumber>
    </submittedName>
</protein>
<keyword evidence="2" id="KW-0378">Hydrolase</keyword>
<proteinExistence type="predicted"/>
<reference evidence="2 3" key="1">
    <citation type="journal article" date="2019" name="Anaerobe">
        <title>Detection of Robinsoniella peoriensis in multiple bone samples of a trauma patient.</title>
        <authorList>
            <person name="Schrottner P."/>
            <person name="Hartwich K."/>
            <person name="Bunk B."/>
            <person name="Schober I."/>
            <person name="Helbig S."/>
            <person name="Rudolph W.W."/>
            <person name="Gunzer F."/>
        </authorList>
    </citation>
    <scope>NUCLEOTIDE SEQUENCE [LARGE SCALE GENOMIC DNA]</scope>
    <source>
        <strain evidence="2 3">DSM 106044</strain>
    </source>
</reference>
<evidence type="ECO:0000259" key="1">
    <source>
        <dbReference type="Pfam" id="PF00144"/>
    </source>
</evidence>
<dbReference type="InterPro" id="IPR012338">
    <property type="entry name" value="Beta-lactam/transpept-like"/>
</dbReference>
<dbReference type="InterPro" id="IPR001466">
    <property type="entry name" value="Beta-lactam-related"/>
</dbReference>
<gene>
    <name evidence="2" type="primary">estB</name>
    <name evidence="2" type="ORF">DSM106044_04315</name>
</gene>
<dbReference type="RefSeq" id="WP_138003638.1">
    <property type="nucleotide sequence ID" value="NZ_QGQD01000083.1"/>
</dbReference>
<dbReference type="GO" id="GO:0016787">
    <property type="term" value="F:hydrolase activity"/>
    <property type="evidence" value="ECO:0007669"/>
    <property type="project" value="UniProtKB-KW"/>
</dbReference>
<comment type="caution">
    <text evidence="2">The sequence shown here is derived from an EMBL/GenBank/DDBJ whole genome shotgun (WGS) entry which is preliminary data.</text>
</comment>
<sequence length="386" mass="43275">MERLDELLWEQVKRNQIKGAQIGVYHNGLPVYEHAYGYQPGTIYRLYSLSKPVAAVAAMLLFEQGRLDLLSPVSTFLPEFEEMGVWTPDGVKKSGKPITIWDLLNMTAGIVYPDEDGPGKIMQKAFDDIQQKTGTQEAYTTREIMNIIASQPLAFQPGENFRYGLCADVLGGVIEVITGQKLSSFYQENIFDRLDMEDTGFYVPLEKQERLTELYCKKVTPEGTVLQEDHERHLGLGFGLEPPAFESAGAGLYSTLEDYAHFANMLAAKGIYKKQRILSEDTVDMLARNQLGPGQREDLCKAFAHLRGFGYGNLMRIHMQPGVSGMNSPIGEFGWDGWSGPYCSIDTSRQLVVLYMTQVSGYSGWELLRKMKAVVNARISNKMSES</sequence>
<dbReference type="SUPFAM" id="SSF56601">
    <property type="entry name" value="beta-lactamase/transpeptidase-like"/>
    <property type="match status" value="1"/>
</dbReference>
<dbReference type="PANTHER" id="PTHR43283">
    <property type="entry name" value="BETA-LACTAMASE-RELATED"/>
    <property type="match status" value="1"/>
</dbReference>
<dbReference type="Gene3D" id="3.40.710.10">
    <property type="entry name" value="DD-peptidase/beta-lactamase superfamily"/>
    <property type="match status" value="1"/>
</dbReference>
<accession>A0A4U8Q484</accession>
<dbReference type="AlphaFoldDB" id="A0A4U8Q484"/>
<evidence type="ECO:0000313" key="2">
    <source>
        <dbReference type="EMBL" id="TLC98782.1"/>
    </source>
</evidence>
<feature type="domain" description="Beta-lactamase-related" evidence="1">
    <location>
        <begin position="5"/>
        <end position="360"/>
    </location>
</feature>
<dbReference type="Pfam" id="PF00144">
    <property type="entry name" value="Beta-lactamase"/>
    <property type="match status" value="1"/>
</dbReference>